<dbReference type="SUPFAM" id="SSF52374">
    <property type="entry name" value="Nucleotidylyl transferase"/>
    <property type="match status" value="1"/>
</dbReference>
<evidence type="ECO:0000256" key="2">
    <source>
        <dbReference type="ARBA" id="ARBA00004726"/>
    </source>
</evidence>
<keyword evidence="6 15" id="KW-0808">Transferase</keyword>
<evidence type="ECO:0000256" key="13">
    <source>
        <dbReference type="ARBA" id="ARBA00047880"/>
    </source>
</evidence>
<keyword evidence="9 15" id="KW-0418">Kinase</keyword>
<comment type="catalytic activity">
    <reaction evidence="14 15">
        <text>FMN + ATP + H(+) = FAD + diphosphate</text>
        <dbReference type="Rhea" id="RHEA:17237"/>
        <dbReference type="ChEBI" id="CHEBI:15378"/>
        <dbReference type="ChEBI" id="CHEBI:30616"/>
        <dbReference type="ChEBI" id="CHEBI:33019"/>
        <dbReference type="ChEBI" id="CHEBI:57692"/>
        <dbReference type="ChEBI" id="CHEBI:58210"/>
        <dbReference type="EC" id="2.7.7.2"/>
    </reaction>
</comment>
<reference evidence="17 18" key="1">
    <citation type="journal article" date="2014" name="Genome Biol. Evol.">
        <title>Comparative Genomics of the Campylobacter lari Group.</title>
        <authorList>
            <person name="Miller W.G."/>
            <person name="Yee E."/>
            <person name="Chapman M.H."/>
            <person name="Smith T.P."/>
            <person name="Bono J.L."/>
            <person name="Huynh S."/>
            <person name="Parker C.T."/>
            <person name="Vandamme P."/>
            <person name="Luong K."/>
            <person name="Korlach J."/>
        </authorList>
    </citation>
    <scope>NUCLEOTIDE SEQUENCE [LARGE SCALE GENOMIC DNA]</scope>
    <source>
        <strain evidence="18">RM3659</strain>
    </source>
</reference>
<keyword evidence="7 15" id="KW-0548">Nucleotidyltransferase</keyword>
<sequence>MLSFSTPIEKTKITNLAIGRFDGMHLGHFELFKHLDENGALFIITKEEKEALTPKGFRVNLVDFPMIFCDFDKIKNYKGEDFLKLLKQEFPKLEKIIVGYDFKFGKERKCSAKDIQSLCGINTIIVDEFKIQNKSVHTSMIKTLLKEAKVKEAKNFLGRFYTIQANIIKGQGIGAKELFATLNLYAKDFFLPKDGVYATLVKIENKSYHSVSFIGIRSTDENFALETHILDENFTNTKAISVELSFIDYIRANEKFNDLVLLKAQISKDIKKAKEILGKLNER</sequence>
<evidence type="ECO:0000256" key="4">
    <source>
        <dbReference type="ARBA" id="ARBA00022630"/>
    </source>
</evidence>
<dbReference type="InterPro" id="IPR014729">
    <property type="entry name" value="Rossmann-like_a/b/a_fold"/>
</dbReference>
<dbReference type="EMBL" id="CP007775">
    <property type="protein sequence ID" value="AJD01622.1"/>
    <property type="molecule type" value="Genomic_DNA"/>
</dbReference>
<comment type="pathway">
    <text evidence="2 15">Cofactor biosynthesis; FAD biosynthesis; FAD from FMN: step 1/1.</text>
</comment>
<dbReference type="PIRSF" id="PIRSF004491">
    <property type="entry name" value="FAD_Synth"/>
    <property type="match status" value="1"/>
</dbReference>
<dbReference type="NCBIfam" id="NF004162">
    <property type="entry name" value="PRK05627.1-5"/>
    <property type="match status" value="1"/>
</dbReference>
<evidence type="ECO:0000256" key="8">
    <source>
        <dbReference type="ARBA" id="ARBA00022741"/>
    </source>
</evidence>
<dbReference type="OrthoDB" id="9803667at2"/>
<evidence type="ECO:0000256" key="14">
    <source>
        <dbReference type="ARBA" id="ARBA00049494"/>
    </source>
</evidence>
<dbReference type="EC" id="2.7.7.2" evidence="15"/>
<dbReference type="SUPFAM" id="SSF82114">
    <property type="entry name" value="Riboflavin kinase-like"/>
    <property type="match status" value="1"/>
</dbReference>
<evidence type="ECO:0000259" key="16">
    <source>
        <dbReference type="SMART" id="SM00904"/>
    </source>
</evidence>
<evidence type="ECO:0000313" key="17">
    <source>
        <dbReference type="EMBL" id="AJD01622.1"/>
    </source>
</evidence>
<dbReference type="InterPro" id="IPR023465">
    <property type="entry name" value="Riboflavin_kinase_dom_sf"/>
</dbReference>
<dbReference type="Proteomes" id="UP000031130">
    <property type="component" value="Chromosome"/>
</dbReference>
<dbReference type="GO" id="GO:0006747">
    <property type="term" value="P:FAD biosynthetic process"/>
    <property type="evidence" value="ECO:0007669"/>
    <property type="project" value="UniProtKB-UniRule"/>
</dbReference>
<dbReference type="UniPathway" id="UPA00276">
    <property type="reaction ID" value="UER00406"/>
</dbReference>
<dbReference type="InterPro" id="IPR015864">
    <property type="entry name" value="FAD_synthase"/>
</dbReference>
<dbReference type="UniPathway" id="UPA00277">
    <property type="reaction ID" value="UER00407"/>
</dbReference>
<accession>A0A0A8HUX4</accession>
<evidence type="ECO:0000256" key="15">
    <source>
        <dbReference type="PIRNR" id="PIRNR004491"/>
    </source>
</evidence>
<dbReference type="Gene3D" id="3.40.50.620">
    <property type="entry name" value="HUPs"/>
    <property type="match status" value="1"/>
</dbReference>
<dbReference type="KEGG" id="cln:UPTC3659_0774"/>
<dbReference type="InterPro" id="IPR015865">
    <property type="entry name" value="Riboflavin_kinase_bac/euk"/>
</dbReference>
<evidence type="ECO:0000256" key="3">
    <source>
        <dbReference type="ARBA" id="ARBA00005201"/>
    </source>
</evidence>
<dbReference type="Pfam" id="PF01687">
    <property type="entry name" value="Flavokinase"/>
    <property type="match status" value="1"/>
</dbReference>
<dbReference type="SMART" id="SM00904">
    <property type="entry name" value="Flavokinase"/>
    <property type="match status" value="1"/>
</dbReference>
<evidence type="ECO:0000256" key="5">
    <source>
        <dbReference type="ARBA" id="ARBA00022643"/>
    </source>
</evidence>
<protein>
    <recommendedName>
        <fullName evidence="15">Riboflavin biosynthesis protein</fullName>
    </recommendedName>
    <domain>
        <recommendedName>
            <fullName evidence="15">Riboflavin kinase</fullName>
            <ecNumber evidence="15">2.7.1.26</ecNumber>
        </recommendedName>
        <alternativeName>
            <fullName evidence="15">Flavokinase</fullName>
        </alternativeName>
    </domain>
    <domain>
        <recommendedName>
            <fullName evidence="15">FMN adenylyltransferase</fullName>
            <ecNumber evidence="15">2.7.7.2</ecNumber>
        </recommendedName>
        <alternativeName>
            <fullName evidence="15">FAD pyrophosphorylase</fullName>
        </alternativeName>
        <alternativeName>
            <fullName evidence="15">FAD synthase</fullName>
        </alternativeName>
    </domain>
</protein>
<comment type="function">
    <text evidence="1">Catalyzes the phosphorylation of riboflavin to FMN followed by the adenylation of FMN to FAD.</text>
</comment>
<dbReference type="GO" id="GO:0003919">
    <property type="term" value="F:FMN adenylyltransferase activity"/>
    <property type="evidence" value="ECO:0007669"/>
    <property type="project" value="UniProtKB-UniRule"/>
</dbReference>
<keyword evidence="4 15" id="KW-0285">Flavoprotein</keyword>
<dbReference type="PANTHER" id="PTHR22749">
    <property type="entry name" value="RIBOFLAVIN KINASE/FMN ADENYLYLTRANSFERASE"/>
    <property type="match status" value="1"/>
</dbReference>
<dbReference type="Pfam" id="PF06574">
    <property type="entry name" value="FAD_syn"/>
    <property type="match status" value="1"/>
</dbReference>
<keyword evidence="10 15" id="KW-0274">FAD</keyword>
<keyword evidence="8 15" id="KW-0547">Nucleotide-binding</keyword>
<gene>
    <name evidence="17" type="primary">ribF</name>
    <name evidence="17" type="ORF">UPTC3659_0774</name>
</gene>
<evidence type="ECO:0000256" key="6">
    <source>
        <dbReference type="ARBA" id="ARBA00022679"/>
    </source>
</evidence>
<dbReference type="InterPro" id="IPR002606">
    <property type="entry name" value="Riboflavin_kinase_bac"/>
</dbReference>
<evidence type="ECO:0000256" key="7">
    <source>
        <dbReference type="ARBA" id="ARBA00022695"/>
    </source>
</evidence>
<dbReference type="GO" id="GO:0009231">
    <property type="term" value="P:riboflavin biosynthetic process"/>
    <property type="evidence" value="ECO:0007669"/>
    <property type="project" value="InterPro"/>
</dbReference>
<evidence type="ECO:0000256" key="12">
    <source>
        <dbReference type="ARBA" id="ARBA00023268"/>
    </source>
</evidence>
<dbReference type="RefSeq" id="WP_039625914.1">
    <property type="nucleotide sequence ID" value="NZ_CP007775.1"/>
</dbReference>
<evidence type="ECO:0000256" key="10">
    <source>
        <dbReference type="ARBA" id="ARBA00022827"/>
    </source>
</evidence>
<dbReference type="GO" id="GO:0009398">
    <property type="term" value="P:FMN biosynthetic process"/>
    <property type="evidence" value="ECO:0007669"/>
    <property type="project" value="UniProtKB-UniRule"/>
</dbReference>
<comment type="catalytic activity">
    <reaction evidence="13 15">
        <text>riboflavin + ATP = FMN + ADP + H(+)</text>
        <dbReference type="Rhea" id="RHEA:14357"/>
        <dbReference type="ChEBI" id="CHEBI:15378"/>
        <dbReference type="ChEBI" id="CHEBI:30616"/>
        <dbReference type="ChEBI" id="CHEBI:57986"/>
        <dbReference type="ChEBI" id="CHEBI:58210"/>
        <dbReference type="ChEBI" id="CHEBI:456216"/>
        <dbReference type="EC" id="2.7.1.26"/>
    </reaction>
</comment>
<dbReference type="HOGENOM" id="CLU_048437_0_2_7"/>
<evidence type="ECO:0000256" key="1">
    <source>
        <dbReference type="ARBA" id="ARBA00002121"/>
    </source>
</evidence>
<dbReference type="AlphaFoldDB" id="A0A0A8HUX4"/>
<feature type="domain" description="Riboflavin kinase" evidence="16">
    <location>
        <begin position="156"/>
        <end position="278"/>
    </location>
</feature>
<organism evidence="17 18">
    <name type="scientific">Campylobacter lari NCTC 11845</name>
    <dbReference type="NCBI Taxonomy" id="1388749"/>
    <lineage>
        <taxon>Bacteria</taxon>
        <taxon>Pseudomonadati</taxon>
        <taxon>Campylobacterota</taxon>
        <taxon>Epsilonproteobacteria</taxon>
        <taxon>Campylobacterales</taxon>
        <taxon>Campylobacteraceae</taxon>
        <taxon>Campylobacter</taxon>
    </lineage>
</organism>
<comment type="pathway">
    <text evidence="3 15">Cofactor biosynthesis; FMN biosynthesis; FMN from riboflavin (ATP route): step 1/1.</text>
</comment>
<evidence type="ECO:0000313" key="18">
    <source>
        <dbReference type="Proteomes" id="UP000031130"/>
    </source>
</evidence>
<comment type="similarity">
    <text evidence="15">Belongs to the ribF family.</text>
</comment>
<keyword evidence="5 15" id="KW-0288">FMN</keyword>
<name>A0A0A8HUX4_CAMLA</name>
<dbReference type="EC" id="2.7.1.26" evidence="15"/>
<dbReference type="GO" id="GO:0005524">
    <property type="term" value="F:ATP binding"/>
    <property type="evidence" value="ECO:0007669"/>
    <property type="project" value="UniProtKB-UniRule"/>
</dbReference>
<dbReference type="PANTHER" id="PTHR22749:SF6">
    <property type="entry name" value="RIBOFLAVIN KINASE"/>
    <property type="match status" value="1"/>
</dbReference>
<proteinExistence type="inferred from homology"/>
<dbReference type="InterPro" id="IPR023468">
    <property type="entry name" value="Riboflavin_kinase"/>
</dbReference>
<keyword evidence="12" id="KW-0511">Multifunctional enzyme</keyword>
<dbReference type="GO" id="GO:0008531">
    <property type="term" value="F:riboflavin kinase activity"/>
    <property type="evidence" value="ECO:0007669"/>
    <property type="project" value="UniProtKB-UniRule"/>
</dbReference>
<evidence type="ECO:0000256" key="9">
    <source>
        <dbReference type="ARBA" id="ARBA00022777"/>
    </source>
</evidence>
<evidence type="ECO:0000256" key="11">
    <source>
        <dbReference type="ARBA" id="ARBA00022840"/>
    </source>
</evidence>
<keyword evidence="11 15" id="KW-0067">ATP-binding</keyword>
<dbReference type="Gene3D" id="2.40.30.30">
    <property type="entry name" value="Riboflavin kinase-like"/>
    <property type="match status" value="1"/>
</dbReference>